<dbReference type="InterPro" id="IPR002641">
    <property type="entry name" value="PNPLA_dom"/>
</dbReference>
<dbReference type="EMBL" id="CAWYQH010000035">
    <property type="protein sequence ID" value="CAK8676867.1"/>
    <property type="molecule type" value="Genomic_DNA"/>
</dbReference>
<feature type="compositionally biased region" description="Basic and acidic residues" evidence="6">
    <location>
        <begin position="288"/>
        <end position="302"/>
    </location>
</feature>
<keyword evidence="9" id="KW-1185">Reference proteome</keyword>
<comment type="caution">
    <text evidence="8">The sequence shown here is derived from an EMBL/GenBank/DDBJ whole genome shotgun (WGS) entry which is preliminary data.</text>
</comment>
<dbReference type="PANTHER" id="PTHR24185:SF1">
    <property type="entry name" value="CALCIUM-INDEPENDENT PHOSPHOLIPASE A2-GAMMA"/>
    <property type="match status" value="1"/>
</dbReference>
<protein>
    <recommendedName>
        <fullName evidence="7">PNPLA domain-containing protein</fullName>
    </recommendedName>
</protein>
<feature type="active site" description="Nucleophile" evidence="4">
    <location>
        <position position="481"/>
    </location>
</feature>
<keyword evidence="3 4" id="KW-0443">Lipid metabolism</keyword>
<proteinExistence type="predicted"/>
<evidence type="ECO:0000256" key="4">
    <source>
        <dbReference type="PROSITE-ProRule" id="PRU01161"/>
    </source>
</evidence>
<name>A0ABP0FF15_CLALP</name>
<evidence type="ECO:0000313" key="9">
    <source>
        <dbReference type="Proteomes" id="UP001642483"/>
    </source>
</evidence>
<sequence length="765" mass="86058">MAFATMMSEAASHISRNVVISWKKTRNTFHGCSGNSQRKSSRMSGKRSKSVLKICIRRKLVASLQRRDLSYSAQHRCLLLRDKCFYGLRFVVRMSVRGVSNKRAWSHSIGETLRHARNSIPIPFKLAFANTATKVSEAKQKSLQNQRLVYYSFSDVKGSSASPEYDYEGSRNTYQKAGEDGFIAVAGLGSFQKGKKVTTSSQKAPPTSKTDTVSKSIEVARSQYEHLATSLTPQAEAEKLDENALFSSVRWIVETPVNSFFSFLSRTTARQKSSLSNNKHGVTQAADGEDKSDLSKKNVDAEKVKPPPSLLEMLYQYIPYVGSKEDTTKLKQAELEQKEELRIQAEKYELSQKVSINNRTRYLLQAIREANNLSSITRQVEDLAEHLLRFPNTRITAVKEDAIKEIMYLYRTTYNQNLIPILRMTLAMLGAVDPPKQNGIRVLAIDGGGSRGLAAVEILRRITELSGQPIHKMFDYICGVSTGAILGFLVGIKKVPICELGQLYRSLSSEIFKQNRLLGTGTLVFSHAYYNTETYQKLLKDVFGNELLIETAAQEEVPKCSAVSTLVNRLVLKPYMWRNYSIVPGTRITQWNGTCRATMWEAIRASSAAPGYFEEYKRDRNIHQDGGVLTNNPTGVALHECRLLWPNSPIQCVVSVGTGRYEPTVGPMGEDFLSLKDKLLKFVDSATSVSEVHTVIHDLLPPRTYFRFNPFIQEPLLLDECRSEKLDLLVGNACEYIEKNDYKFKTCVDTLLDRKILGMRNIGLT</sequence>
<evidence type="ECO:0000256" key="1">
    <source>
        <dbReference type="ARBA" id="ARBA00022801"/>
    </source>
</evidence>
<dbReference type="InterPro" id="IPR016035">
    <property type="entry name" value="Acyl_Trfase/lysoPLipase"/>
</dbReference>
<dbReference type="PROSITE" id="PS51635">
    <property type="entry name" value="PNPLA"/>
    <property type="match status" value="1"/>
</dbReference>
<keyword evidence="2 4" id="KW-0442">Lipid degradation</keyword>
<feature type="short sequence motif" description="GXSXG" evidence="4">
    <location>
        <begin position="479"/>
        <end position="483"/>
    </location>
</feature>
<dbReference type="Proteomes" id="UP001642483">
    <property type="component" value="Unassembled WGS sequence"/>
</dbReference>
<feature type="short sequence motif" description="GXGXXG" evidence="4">
    <location>
        <begin position="447"/>
        <end position="452"/>
    </location>
</feature>
<feature type="compositionally biased region" description="Polar residues" evidence="6">
    <location>
        <begin position="197"/>
        <end position="215"/>
    </location>
</feature>
<evidence type="ECO:0000259" key="7">
    <source>
        <dbReference type="PROSITE" id="PS51635"/>
    </source>
</evidence>
<dbReference type="PANTHER" id="PTHR24185">
    <property type="entry name" value="CALCIUM-INDEPENDENT PHOSPHOLIPASE A2-GAMMA"/>
    <property type="match status" value="1"/>
</dbReference>
<accession>A0ABP0FF15</accession>
<dbReference type="InterPro" id="IPR045217">
    <property type="entry name" value="PNPLA8-like"/>
</dbReference>
<evidence type="ECO:0000313" key="8">
    <source>
        <dbReference type="EMBL" id="CAK8676867.1"/>
    </source>
</evidence>
<feature type="short sequence motif" description="DGA/G" evidence="4">
    <location>
        <begin position="625"/>
        <end position="627"/>
    </location>
</feature>
<feature type="active site" description="Proton acceptor" evidence="4">
    <location>
        <position position="625"/>
    </location>
</feature>
<organism evidence="8 9">
    <name type="scientific">Clavelina lepadiformis</name>
    <name type="common">Light-bulb sea squirt</name>
    <name type="synonym">Ascidia lepadiformis</name>
    <dbReference type="NCBI Taxonomy" id="159417"/>
    <lineage>
        <taxon>Eukaryota</taxon>
        <taxon>Metazoa</taxon>
        <taxon>Chordata</taxon>
        <taxon>Tunicata</taxon>
        <taxon>Ascidiacea</taxon>
        <taxon>Aplousobranchia</taxon>
        <taxon>Clavelinidae</taxon>
        <taxon>Clavelina</taxon>
    </lineage>
</organism>
<keyword evidence="1 4" id="KW-0378">Hydrolase</keyword>
<dbReference type="Gene3D" id="3.40.1090.10">
    <property type="entry name" value="Cytosolic phospholipase A2 catalytic domain"/>
    <property type="match status" value="1"/>
</dbReference>
<feature type="domain" description="PNPLA" evidence="7">
    <location>
        <begin position="443"/>
        <end position="638"/>
    </location>
</feature>
<feature type="coiled-coil region" evidence="5">
    <location>
        <begin position="324"/>
        <end position="351"/>
    </location>
</feature>
<dbReference type="Pfam" id="PF01734">
    <property type="entry name" value="Patatin"/>
    <property type="match status" value="1"/>
</dbReference>
<evidence type="ECO:0000256" key="6">
    <source>
        <dbReference type="SAM" id="MobiDB-lite"/>
    </source>
</evidence>
<reference evidence="8 9" key="1">
    <citation type="submission" date="2024-02" db="EMBL/GenBank/DDBJ databases">
        <authorList>
            <person name="Daric V."/>
            <person name="Darras S."/>
        </authorList>
    </citation>
    <scope>NUCLEOTIDE SEQUENCE [LARGE SCALE GENOMIC DNA]</scope>
</reference>
<evidence type="ECO:0000256" key="3">
    <source>
        <dbReference type="ARBA" id="ARBA00023098"/>
    </source>
</evidence>
<evidence type="ECO:0000256" key="5">
    <source>
        <dbReference type="SAM" id="Coils"/>
    </source>
</evidence>
<feature type="region of interest" description="Disordered" evidence="6">
    <location>
        <begin position="195"/>
        <end position="215"/>
    </location>
</feature>
<feature type="region of interest" description="Disordered" evidence="6">
    <location>
        <begin position="272"/>
        <end position="302"/>
    </location>
</feature>
<keyword evidence="5" id="KW-0175">Coiled coil</keyword>
<evidence type="ECO:0000256" key="2">
    <source>
        <dbReference type="ARBA" id="ARBA00022963"/>
    </source>
</evidence>
<gene>
    <name evidence="8" type="ORF">CVLEPA_LOCUS6292</name>
</gene>
<dbReference type="SUPFAM" id="SSF52151">
    <property type="entry name" value="FabD/lysophospholipase-like"/>
    <property type="match status" value="1"/>
</dbReference>
<dbReference type="CDD" id="cd07211">
    <property type="entry name" value="Pat_PNPLA8"/>
    <property type="match status" value="1"/>
</dbReference>
<feature type="compositionally biased region" description="Polar residues" evidence="6">
    <location>
        <begin position="272"/>
        <end position="281"/>
    </location>
</feature>